<protein>
    <recommendedName>
        <fullName evidence="3">Uridine kinase</fullName>
    </recommendedName>
</protein>
<dbReference type="Proteomes" id="UP000199202">
    <property type="component" value="Unassembled WGS sequence"/>
</dbReference>
<reference evidence="1 2" key="1">
    <citation type="submission" date="2016-10" db="EMBL/GenBank/DDBJ databases">
        <authorList>
            <person name="de Groot N.N."/>
        </authorList>
    </citation>
    <scope>NUCLEOTIDE SEQUENCE [LARGE SCALE GENOMIC DNA]</scope>
    <source>
        <strain evidence="1 2">CGMCC 4.6533</strain>
    </source>
</reference>
<gene>
    <name evidence="1" type="ORF">SAMN05421869_1521</name>
</gene>
<dbReference type="EMBL" id="FNDJ01000052">
    <property type="protein sequence ID" value="SDM67957.1"/>
    <property type="molecule type" value="Genomic_DNA"/>
</dbReference>
<evidence type="ECO:0000313" key="1">
    <source>
        <dbReference type="EMBL" id="SDM67957.1"/>
    </source>
</evidence>
<sequence length="151" mass="15960">MVDLVRHSVSTWRQPLPPPASPARTALVRQVAARVTALGSGRLLVGIDGLTASGKTSFGHELAQEIATASRRPVLRAGLDDFKQPWKDRHRYDRESDIPGAWMSSRDVVGSVRPSGCLVVVGSGFEASVQDADEAVADLAEGGVVFDVAGA</sequence>
<dbReference type="Gene3D" id="3.40.50.300">
    <property type="entry name" value="P-loop containing nucleotide triphosphate hydrolases"/>
    <property type="match status" value="1"/>
</dbReference>
<evidence type="ECO:0000313" key="2">
    <source>
        <dbReference type="Proteomes" id="UP000199202"/>
    </source>
</evidence>
<evidence type="ECO:0008006" key="3">
    <source>
        <dbReference type="Google" id="ProtNLM"/>
    </source>
</evidence>
<dbReference type="AlphaFoldDB" id="A0A1G9V7B8"/>
<dbReference type="InterPro" id="IPR027417">
    <property type="entry name" value="P-loop_NTPase"/>
</dbReference>
<proteinExistence type="predicted"/>
<accession>A0A1G9V7B8</accession>
<dbReference type="SUPFAM" id="SSF52540">
    <property type="entry name" value="P-loop containing nucleoside triphosphate hydrolases"/>
    <property type="match status" value="1"/>
</dbReference>
<dbReference type="STRING" id="633440.SAMN05421869_1521"/>
<keyword evidence="2" id="KW-1185">Reference proteome</keyword>
<organism evidence="1 2">
    <name type="scientific">Nonomuraea jiangxiensis</name>
    <dbReference type="NCBI Taxonomy" id="633440"/>
    <lineage>
        <taxon>Bacteria</taxon>
        <taxon>Bacillati</taxon>
        <taxon>Actinomycetota</taxon>
        <taxon>Actinomycetes</taxon>
        <taxon>Streptosporangiales</taxon>
        <taxon>Streptosporangiaceae</taxon>
        <taxon>Nonomuraea</taxon>
    </lineage>
</organism>
<name>A0A1G9V7B8_9ACTN</name>